<dbReference type="SUPFAM" id="SSF82771">
    <property type="entry name" value="GIY-YIG endonuclease"/>
    <property type="match status" value="1"/>
</dbReference>
<dbReference type="AlphaFoldDB" id="A0A7X2Z8K8"/>
<organism evidence="4 5">
    <name type="scientific">Paenibacillus validus</name>
    <dbReference type="NCBI Taxonomy" id="44253"/>
    <lineage>
        <taxon>Bacteria</taxon>
        <taxon>Bacillati</taxon>
        <taxon>Bacillota</taxon>
        <taxon>Bacilli</taxon>
        <taxon>Bacillales</taxon>
        <taxon>Paenibacillaceae</taxon>
        <taxon>Paenibacillus</taxon>
    </lineage>
</organism>
<dbReference type="InterPro" id="IPR035901">
    <property type="entry name" value="GIY-YIG_endonuc_sf"/>
</dbReference>
<dbReference type="Proteomes" id="UP000450917">
    <property type="component" value="Unassembled WGS sequence"/>
</dbReference>
<feature type="region of interest" description="Disordered" evidence="2">
    <location>
        <begin position="148"/>
        <end position="169"/>
    </location>
</feature>
<keyword evidence="5" id="KW-1185">Reference proteome</keyword>
<evidence type="ECO:0000313" key="4">
    <source>
        <dbReference type="EMBL" id="MUG70251.1"/>
    </source>
</evidence>
<protein>
    <submittedName>
        <fullName evidence="4">DUF2087 domain-containing protein</fullName>
    </submittedName>
</protein>
<evidence type="ECO:0000256" key="2">
    <source>
        <dbReference type="SAM" id="MobiDB-lite"/>
    </source>
</evidence>
<dbReference type="Pfam" id="PF09860">
    <property type="entry name" value="DUF2087"/>
    <property type="match status" value="1"/>
</dbReference>
<dbReference type="Gene3D" id="3.40.1440.10">
    <property type="entry name" value="GIY-YIG endonuclease"/>
    <property type="match status" value="1"/>
</dbReference>
<sequence length="410" mass="47386">MDGMFIDGMERASLEEIERGYIYEEEEGRYTCLICGSSSEQGVIYPSPDEQAWWDAEKWMTKHIVREHGSVFHALLHLDKKWTGLSVLQRQLLQFFHQGMSDAEVIERLGGGSASTIRNHRFTLREKEKQAKLFLVLMSLMEKGRAAASAGSPVKDKKKQKPAGVQPLQETVERDNDYFPYGTDGPLRAWPRKEKVRALIAEELVRRFQPGRIYSEADINEVLEQAWHDYAVIRRYMVDHGLLERTEDGRRYWVGAAVSSSERAPAAAQEEERLSMSKERRKELVRAYQEKEQQIGVFRFVNGKNGKALVGASKNLEAMERRLPFELKMGASRNVQLQKDWNEADEGDFTFEVLERLKLRKDSFQDVNHELHVMESKWLNELQPYGERGYNSQPKKRGQAGDAEKDERDV</sequence>
<comment type="caution">
    <text evidence="4">The sequence shown here is derived from an EMBL/GenBank/DDBJ whole genome shotgun (WGS) entry which is preliminary data.</text>
</comment>
<proteinExistence type="predicted"/>
<dbReference type="CDD" id="cd10451">
    <property type="entry name" value="GIY-YIG_LuxR_like"/>
    <property type="match status" value="1"/>
</dbReference>
<dbReference type="InterPro" id="IPR018656">
    <property type="entry name" value="DUF2087"/>
</dbReference>
<evidence type="ECO:0000256" key="1">
    <source>
        <dbReference type="SAM" id="Coils"/>
    </source>
</evidence>
<keyword evidence="1" id="KW-0175">Coiled coil</keyword>
<feature type="region of interest" description="Disordered" evidence="2">
    <location>
        <begin position="385"/>
        <end position="410"/>
    </location>
</feature>
<feature type="domain" description="DUF2087" evidence="3">
    <location>
        <begin position="187"/>
        <end position="254"/>
    </location>
</feature>
<reference evidence="4 5" key="1">
    <citation type="submission" date="2019-11" db="EMBL/GenBank/DDBJ databases">
        <title>Draft genome sequences of five Paenibacillus species of dairy origin.</title>
        <authorList>
            <person name="Olajide A.M."/>
            <person name="Chen S."/>
            <person name="Lapointe G."/>
        </authorList>
    </citation>
    <scope>NUCLEOTIDE SEQUENCE [LARGE SCALE GENOMIC DNA]</scope>
    <source>
        <strain evidence="4 5">2CS3</strain>
    </source>
</reference>
<evidence type="ECO:0000313" key="5">
    <source>
        <dbReference type="Proteomes" id="UP000450917"/>
    </source>
</evidence>
<dbReference type="RefSeq" id="WP_155614246.1">
    <property type="nucleotide sequence ID" value="NZ_WNZX01000003.1"/>
</dbReference>
<evidence type="ECO:0000259" key="3">
    <source>
        <dbReference type="Pfam" id="PF09860"/>
    </source>
</evidence>
<name>A0A7X2Z8K8_9BACL</name>
<gene>
    <name evidence="4" type="ORF">GNP93_06115</name>
</gene>
<dbReference type="EMBL" id="WNZX01000003">
    <property type="protein sequence ID" value="MUG70251.1"/>
    <property type="molecule type" value="Genomic_DNA"/>
</dbReference>
<accession>A0A7X2Z8K8</accession>
<feature type="coiled-coil region" evidence="1">
    <location>
        <begin position="267"/>
        <end position="294"/>
    </location>
</feature>